<evidence type="ECO:0000313" key="1">
    <source>
        <dbReference type="EMBL" id="AHC27995.1"/>
    </source>
</evidence>
<organism evidence="1 2">
    <name type="scientific">Mycolicibacterium neoaurum VKM Ac-1815D</name>
    <dbReference type="NCBI Taxonomy" id="700508"/>
    <lineage>
        <taxon>Bacteria</taxon>
        <taxon>Bacillati</taxon>
        <taxon>Actinomycetota</taxon>
        <taxon>Actinomycetes</taxon>
        <taxon>Mycobacteriales</taxon>
        <taxon>Mycobacteriaceae</taxon>
        <taxon>Mycolicibacterium</taxon>
    </lineage>
</organism>
<reference evidence="1 2" key="1">
    <citation type="journal article" date="2014" name="Genome Announc.">
        <title>Complete Genome Sequence of Sterol-Transforming Mycobacterium neoaurum Strain VKM Ac-1815D.</title>
        <authorList>
            <person name="Shtratnikova V.Y."/>
            <person name="Bragin E.Y."/>
            <person name="Dovbnya D.V."/>
            <person name="Pekov Y.A."/>
            <person name="Schelkunov M.I."/>
            <person name="Strizhov N."/>
            <person name="Ivashina T.V."/>
            <person name="Ashapkin V.V."/>
            <person name="Donova M.V."/>
        </authorList>
    </citation>
    <scope>NUCLEOTIDE SEQUENCE [LARGE SCALE GENOMIC DNA]</scope>
    <source>
        <strain evidence="1 2">VKM Ac-1815D</strain>
    </source>
</reference>
<dbReference type="RefSeq" id="WP_019509772.1">
    <property type="nucleotide sequence ID" value="NC_023036.2"/>
</dbReference>
<dbReference type="AlphaFoldDB" id="V5XHS1"/>
<sequence length="46" mass="5270">MEVETTGEFAADVEMSGQMTIDPKLMAHFASFMVEVSRDYYYQLEA</sequence>
<dbReference type="EMBL" id="CP006936">
    <property type="protein sequence ID" value="AHC27995.1"/>
    <property type="molecule type" value="Genomic_DNA"/>
</dbReference>
<proteinExistence type="predicted"/>
<keyword evidence="2" id="KW-1185">Reference proteome</keyword>
<evidence type="ECO:0000313" key="2">
    <source>
        <dbReference type="Proteomes" id="UP000018763"/>
    </source>
</evidence>
<dbReference type="Proteomes" id="UP000018763">
    <property type="component" value="Chromosome"/>
</dbReference>
<accession>V5XHS1</accession>
<protein>
    <submittedName>
        <fullName evidence="1">Uncharacterized protein</fullName>
    </submittedName>
</protein>
<name>V5XHS1_MYCNE</name>
<dbReference type="GeneID" id="43453016"/>
<gene>
    <name evidence="1" type="ORF">D174_16860</name>
</gene>